<keyword evidence="5" id="KW-0648">Protein biosynthesis</keyword>
<dbReference type="GO" id="GO:0006428">
    <property type="term" value="P:isoleucyl-tRNA aminoacylation"/>
    <property type="evidence" value="ECO:0007669"/>
    <property type="project" value="InterPro"/>
</dbReference>
<dbReference type="GO" id="GO:0005524">
    <property type="term" value="F:ATP binding"/>
    <property type="evidence" value="ECO:0007669"/>
    <property type="project" value="UniProtKB-KW"/>
</dbReference>
<evidence type="ECO:0000256" key="6">
    <source>
        <dbReference type="ARBA" id="ARBA00023146"/>
    </source>
</evidence>
<name>X1FS06_9ZZZZ</name>
<evidence type="ECO:0000256" key="7">
    <source>
        <dbReference type="ARBA" id="ARBA00048359"/>
    </source>
</evidence>
<organism evidence="9">
    <name type="scientific">marine sediment metagenome</name>
    <dbReference type="NCBI Taxonomy" id="412755"/>
    <lineage>
        <taxon>unclassified sequences</taxon>
        <taxon>metagenomes</taxon>
        <taxon>ecological metagenomes</taxon>
    </lineage>
</organism>
<evidence type="ECO:0000256" key="2">
    <source>
        <dbReference type="ARBA" id="ARBA00022598"/>
    </source>
</evidence>
<sequence>MGRWIDFDNDYKTMDPYYMESIWWVVSKLWNLKLLYKSFYILPYCPRCSTALSNFELNLGGYEEVQDPSLTIKFRLREEPNTYFLAWTTTPWTLPSNLALALGPEIVYVKVADGDENYILARERLGAYYRSEAEYTISAEYSGKELEGIEYEPLFPYFAFLAEKGAFRCFVGTHVSTEDGTGIVHTAPGFGEDDYTLLKDTDIPTVCPVDEEGRFTGEVQDYSGIFVKDADKHIIKDLKAKGLIVKHGAYLHSYPHCWRCHSPLIYRAVSSW</sequence>
<dbReference type="EC" id="6.1.1.5" evidence="1"/>
<keyword evidence="6" id="KW-0030">Aminoacyl-tRNA synthetase</keyword>
<evidence type="ECO:0000313" key="9">
    <source>
        <dbReference type="EMBL" id="GAH47772.1"/>
    </source>
</evidence>
<gene>
    <name evidence="9" type="ORF">S03H2_39150</name>
</gene>
<dbReference type="InterPro" id="IPR014729">
    <property type="entry name" value="Rossmann-like_a/b/a_fold"/>
</dbReference>
<dbReference type="InterPro" id="IPR023586">
    <property type="entry name" value="Ile-tRNA-ligase_type2"/>
</dbReference>
<dbReference type="Pfam" id="PF00133">
    <property type="entry name" value="tRNA-synt_1"/>
    <property type="match status" value="1"/>
</dbReference>
<dbReference type="InterPro" id="IPR009008">
    <property type="entry name" value="Val/Leu/Ile-tRNA-synth_edit"/>
</dbReference>
<dbReference type="Gene3D" id="3.40.50.620">
    <property type="entry name" value="HUPs"/>
    <property type="match status" value="1"/>
</dbReference>
<reference evidence="9" key="1">
    <citation type="journal article" date="2014" name="Front. Microbiol.">
        <title>High frequency of phylogenetically diverse reductive dehalogenase-homologous genes in deep subseafloor sedimentary metagenomes.</title>
        <authorList>
            <person name="Kawai M."/>
            <person name="Futagami T."/>
            <person name="Toyoda A."/>
            <person name="Takaki Y."/>
            <person name="Nishi S."/>
            <person name="Hori S."/>
            <person name="Arai W."/>
            <person name="Tsubouchi T."/>
            <person name="Morono Y."/>
            <person name="Uchiyama I."/>
            <person name="Ito T."/>
            <person name="Fujiyama A."/>
            <person name="Inagaki F."/>
            <person name="Takami H."/>
        </authorList>
    </citation>
    <scope>NUCLEOTIDE SEQUENCE</scope>
    <source>
        <strain evidence="9">Expedition CK06-06</strain>
    </source>
</reference>
<dbReference type="InterPro" id="IPR002300">
    <property type="entry name" value="aa-tRNA-synth_Ia"/>
</dbReference>
<dbReference type="Gene3D" id="3.90.740.10">
    <property type="entry name" value="Valyl/Leucyl/Isoleucyl-tRNA synthetase, editing domain"/>
    <property type="match status" value="1"/>
</dbReference>
<keyword evidence="2" id="KW-0436">Ligase</keyword>
<accession>X1FS06</accession>
<dbReference type="PANTHER" id="PTHR42780">
    <property type="entry name" value="SOLEUCYL-TRNA SYNTHETASE"/>
    <property type="match status" value="1"/>
</dbReference>
<keyword evidence="3" id="KW-0547">Nucleotide-binding</keyword>
<proteinExistence type="predicted"/>
<dbReference type="GO" id="GO:0004822">
    <property type="term" value="F:isoleucine-tRNA ligase activity"/>
    <property type="evidence" value="ECO:0007669"/>
    <property type="project" value="UniProtKB-EC"/>
</dbReference>
<keyword evidence="4" id="KW-0067">ATP-binding</keyword>
<dbReference type="PRINTS" id="PR00984">
    <property type="entry name" value="TRNASYNTHILE"/>
</dbReference>
<comment type="caution">
    <text evidence="9">The sequence shown here is derived from an EMBL/GenBank/DDBJ whole genome shotgun (WGS) entry which is preliminary data.</text>
</comment>
<dbReference type="SUPFAM" id="SSF50677">
    <property type="entry name" value="ValRS/IleRS/LeuRS editing domain"/>
    <property type="match status" value="1"/>
</dbReference>
<dbReference type="InterPro" id="IPR002301">
    <property type="entry name" value="Ile-tRNA-ligase"/>
</dbReference>
<protein>
    <recommendedName>
        <fullName evidence="1">isoleucine--tRNA ligase</fullName>
        <ecNumber evidence="1">6.1.1.5</ecNumber>
    </recommendedName>
</protein>
<dbReference type="PANTHER" id="PTHR42780:SF1">
    <property type="entry name" value="ISOLEUCINE--TRNA LIGASE, CYTOPLASMIC"/>
    <property type="match status" value="1"/>
</dbReference>
<comment type="catalytic activity">
    <reaction evidence="7">
        <text>tRNA(Ile) + L-isoleucine + ATP = L-isoleucyl-tRNA(Ile) + AMP + diphosphate</text>
        <dbReference type="Rhea" id="RHEA:11060"/>
        <dbReference type="Rhea" id="RHEA-COMP:9666"/>
        <dbReference type="Rhea" id="RHEA-COMP:9695"/>
        <dbReference type="ChEBI" id="CHEBI:30616"/>
        <dbReference type="ChEBI" id="CHEBI:33019"/>
        <dbReference type="ChEBI" id="CHEBI:58045"/>
        <dbReference type="ChEBI" id="CHEBI:78442"/>
        <dbReference type="ChEBI" id="CHEBI:78528"/>
        <dbReference type="ChEBI" id="CHEBI:456215"/>
        <dbReference type="EC" id="6.1.1.5"/>
    </reaction>
</comment>
<evidence type="ECO:0000256" key="4">
    <source>
        <dbReference type="ARBA" id="ARBA00022840"/>
    </source>
</evidence>
<feature type="non-terminal residue" evidence="9">
    <location>
        <position position="272"/>
    </location>
</feature>
<evidence type="ECO:0000256" key="5">
    <source>
        <dbReference type="ARBA" id="ARBA00022917"/>
    </source>
</evidence>
<dbReference type="EMBL" id="BARU01024183">
    <property type="protein sequence ID" value="GAH47772.1"/>
    <property type="molecule type" value="Genomic_DNA"/>
</dbReference>
<dbReference type="SUPFAM" id="SSF52374">
    <property type="entry name" value="Nucleotidylyl transferase"/>
    <property type="match status" value="1"/>
</dbReference>
<dbReference type="AlphaFoldDB" id="X1FS06"/>
<feature type="domain" description="Aminoacyl-tRNA synthetase class Ia" evidence="8">
    <location>
        <begin position="1"/>
        <end position="272"/>
    </location>
</feature>
<evidence type="ECO:0000256" key="3">
    <source>
        <dbReference type="ARBA" id="ARBA00022741"/>
    </source>
</evidence>
<evidence type="ECO:0000259" key="8">
    <source>
        <dbReference type="Pfam" id="PF00133"/>
    </source>
</evidence>
<dbReference type="GO" id="GO:0002161">
    <property type="term" value="F:aminoacyl-tRNA deacylase activity"/>
    <property type="evidence" value="ECO:0007669"/>
    <property type="project" value="InterPro"/>
</dbReference>
<evidence type="ECO:0000256" key="1">
    <source>
        <dbReference type="ARBA" id="ARBA00013165"/>
    </source>
</evidence>